<accession>A0A9W4JIM1</accession>
<proteinExistence type="predicted"/>
<comment type="caution">
    <text evidence="1">The sequence shown here is derived from an EMBL/GenBank/DDBJ whole genome shotgun (WGS) entry which is preliminary data.</text>
</comment>
<name>A0A9W4JIM1_9EURO</name>
<evidence type="ECO:0000313" key="2">
    <source>
        <dbReference type="Proteomes" id="UP001152592"/>
    </source>
</evidence>
<reference evidence="1" key="1">
    <citation type="submission" date="2021-07" db="EMBL/GenBank/DDBJ databases">
        <authorList>
            <person name="Branca A.L. A."/>
        </authorList>
    </citation>
    <scope>NUCLEOTIDE SEQUENCE</scope>
</reference>
<gene>
    <name evidence="1" type="ORF">PSALAMII_LOCUS6932</name>
</gene>
<sequence>MAQDQRFLRSPRLLDWLMPCFRKRRGYQRIPPAPNLLAVLPDELILSIADFIQPNDVLCFSLCDHRIFSLLRERQAPRLGRSATLELLQRLERDLPHHFVCYRCITLHHCYRASDLNTMSWSCSEYQLPCIANFARGSLIFILKIHQASSHTNYDFTFLHLQLVMKRFSCGLRYGNTPEKLSHIQVRESLDPRCTTLFSIEAKVCTSPLGLYLRIQDIVLFKYQVEDFFDYPNIYDDGRPPHVFMICAHLPFFEMKKLINPFLPAYKQVPSPIRLEGTCEKCNTDFLLQLQEFDGHSAFIVTRWMNLGRGLTPEDPLWTIQSLQSRSASDLRWHRLGPELEDMNWSPRRSYESASGDWVQETLLSRNLSSLKGKRYRRWFYSSGVSSWELRCPEIRWAQAHNRKIH</sequence>
<dbReference type="EMBL" id="CAJVPD010000247">
    <property type="protein sequence ID" value="CAG8393582.1"/>
    <property type="molecule type" value="Genomic_DNA"/>
</dbReference>
<dbReference type="Proteomes" id="UP001152592">
    <property type="component" value="Unassembled WGS sequence"/>
</dbReference>
<evidence type="ECO:0008006" key="3">
    <source>
        <dbReference type="Google" id="ProtNLM"/>
    </source>
</evidence>
<organism evidence="1 2">
    <name type="scientific">Penicillium salamii</name>
    <dbReference type="NCBI Taxonomy" id="1612424"/>
    <lineage>
        <taxon>Eukaryota</taxon>
        <taxon>Fungi</taxon>
        <taxon>Dikarya</taxon>
        <taxon>Ascomycota</taxon>
        <taxon>Pezizomycotina</taxon>
        <taxon>Eurotiomycetes</taxon>
        <taxon>Eurotiomycetidae</taxon>
        <taxon>Eurotiales</taxon>
        <taxon>Aspergillaceae</taxon>
        <taxon>Penicillium</taxon>
    </lineage>
</organism>
<dbReference type="OrthoDB" id="447290at2759"/>
<protein>
    <recommendedName>
        <fullName evidence="3">F-box domain-containing protein</fullName>
    </recommendedName>
</protein>
<evidence type="ECO:0000313" key="1">
    <source>
        <dbReference type="EMBL" id="CAG8393582.1"/>
    </source>
</evidence>
<dbReference type="AlphaFoldDB" id="A0A9W4JIM1"/>